<dbReference type="InterPro" id="IPR050259">
    <property type="entry name" value="SDR"/>
</dbReference>
<comment type="similarity">
    <text evidence="1">Belongs to the short-chain dehydrogenases/reductases (SDR) family.</text>
</comment>
<sequence length="254" mass="27009">MNISQFGLKGKTALITGGGSGIGFGIALAYVNAGAKVIIIGRTEVTLQNAISELGENASYYVFDITNQSKIKELIKEMGRSHGAIHILVNNAGIHLKAPVSQTTDEGFLSVIQTHLLSAFTLSREVMESMKKYNVKGSIIMISSMTGIMAMTQVVAYTSAKTAMLGLMRGLLADYALNGIRVNSIAPGWIESKMLHKALDGDAERKNKILNRIPFKNFGKPEDIGNAAIFLGSEASAYINGVLLPVDGGAAVGF</sequence>
<gene>
    <name evidence="3" type="ORF">CLV91_2759</name>
</gene>
<feature type="transmembrane region" description="Helical" evidence="2">
    <location>
        <begin position="12"/>
        <end position="31"/>
    </location>
</feature>
<keyword evidence="4" id="KW-1185">Reference proteome</keyword>
<keyword evidence="2" id="KW-0812">Transmembrane</keyword>
<dbReference type="PRINTS" id="PR00081">
    <property type="entry name" value="GDHRDH"/>
</dbReference>
<evidence type="ECO:0000313" key="3">
    <source>
        <dbReference type="EMBL" id="RKR07994.1"/>
    </source>
</evidence>
<dbReference type="OrthoDB" id="597477at2"/>
<dbReference type="Proteomes" id="UP000269412">
    <property type="component" value="Unassembled WGS sequence"/>
</dbReference>
<proteinExistence type="inferred from homology"/>
<dbReference type="Pfam" id="PF13561">
    <property type="entry name" value="adh_short_C2"/>
    <property type="match status" value="1"/>
</dbReference>
<dbReference type="InterPro" id="IPR036291">
    <property type="entry name" value="NAD(P)-bd_dom_sf"/>
</dbReference>
<dbReference type="RefSeq" id="WP_121068763.1">
    <property type="nucleotide sequence ID" value="NZ_RBIQ01000010.1"/>
</dbReference>
<name>A0A495DTN7_9FLAO</name>
<accession>A0A495DTN7</accession>
<dbReference type="PRINTS" id="PR00080">
    <property type="entry name" value="SDRFAMILY"/>
</dbReference>
<evidence type="ECO:0000256" key="2">
    <source>
        <dbReference type="SAM" id="Phobius"/>
    </source>
</evidence>
<protein>
    <submittedName>
        <fullName evidence="3">Gluconate 5-dehydrogenase</fullName>
    </submittedName>
</protein>
<keyword evidence="2" id="KW-0472">Membrane</keyword>
<dbReference type="Gene3D" id="3.40.50.720">
    <property type="entry name" value="NAD(P)-binding Rossmann-like Domain"/>
    <property type="match status" value="1"/>
</dbReference>
<organism evidence="3 4">
    <name type="scientific">Maribacter vaceletii</name>
    <dbReference type="NCBI Taxonomy" id="1206816"/>
    <lineage>
        <taxon>Bacteria</taxon>
        <taxon>Pseudomonadati</taxon>
        <taxon>Bacteroidota</taxon>
        <taxon>Flavobacteriia</taxon>
        <taxon>Flavobacteriales</taxon>
        <taxon>Flavobacteriaceae</taxon>
        <taxon>Maribacter</taxon>
    </lineage>
</organism>
<feature type="transmembrane region" description="Helical" evidence="2">
    <location>
        <begin position="139"/>
        <end position="160"/>
    </location>
</feature>
<dbReference type="EMBL" id="RBIQ01000010">
    <property type="protein sequence ID" value="RKR07994.1"/>
    <property type="molecule type" value="Genomic_DNA"/>
</dbReference>
<evidence type="ECO:0000256" key="1">
    <source>
        <dbReference type="ARBA" id="ARBA00006484"/>
    </source>
</evidence>
<keyword evidence="2" id="KW-1133">Transmembrane helix</keyword>
<dbReference type="SUPFAM" id="SSF51735">
    <property type="entry name" value="NAD(P)-binding Rossmann-fold domains"/>
    <property type="match status" value="1"/>
</dbReference>
<comment type="caution">
    <text evidence="3">The sequence shown here is derived from an EMBL/GenBank/DDBJ whole genome shotgun (WGS) entry which is preliminary data.</text>
</comment>
<dbReference type="PANTHER" id="PTHR42879">
    <property type="entry name" value="3-OXOACYL-(ACYL-CARRIER-PROTEIN) REDUCTASE"/>
    <property type="match status" value="1"/>
</dbReference>
<dbReference type="AlphaFoldDB" id="A0A495DTN7"/>
<evidence type="ECO:0000313" key="4">
    <source>
        <dbReference type="Proteomes" id="UP000269412"/>
    </source>
</evidence>
<dbReference type="FunFam" id="3.40.50.720:FF:000084">
    <property type="entry name" value="Short-chain dehydrogenase reductase"/>
    <property type="match status" value="1"/>
</dbReference>
<dbReference type="PANTHER" id="PTHR42879:SF2">
    <property type="entry name" value="3-OXOACYL-[ACYL-CARRIER-PROTEIN] REDUCTASE FABG"/>
    <property type="match status" value="1"/>
</dbReference>
<dbReference type="InterPro" id="IPR002347">
    <property type="entry name" value="SDR_fam"/>
</dbReference>
<reference evidence="3 4" key="1">
    <citation type="submission" date="2018-10" db="EMBL/GenBank/DDBJ databases">
        <title>Genomic Encyclopedia of Archaeal and Bacterial Type Strains, Phase II (KMG-II): from individual species to whole genera.</title>
        <authorList>
            <person name="Goeker M."/>
        </authorList>
    </citation>
    <scope>NUCLEOTIDE SEQUENCE [LARGE SCALE GENOMIC DNA]</scope>
    <source>
        <strain evidence="3 4">DSM 25230</strain>
    </source>
</reference>